<sequence>MTTLRATTVDATADDTWVQDPARIRPGDRIEVWEQGHLRHVGTVGQCAPHLRLLWILEAGTGSRRLIPVHGYRLRRSPFARPA</sequence>
<dbReference type="RefSeq" id="WP_035928159.1">
    <property type="nucleotide sequence ID" value="NZ_JSUH01000011.1"/>
</dbReference>
<comment type="caution">
    <text evidence="1">The sequence shown here is derived from an EMBL/GenBank/DDBJ whole genome shotgun (WGS) entry which is preliminary data.</text>
</comment>
<gene>
    <name evidence="1" type="ORF">GY22_12330</name>
</gene>
<protein>
    <submittedName>
        <fullName evidence="1">Uncharacterized protein</fullName>
    </submittedName>
</protein>
<dbReference type="Proteomes" id="UP000030466">
    <property type="component" value="Unassembled WGS sequence"/>
</dbReference>
<proteinExistence type="predicted"/>
<keyword evidence="2" id="KW-1185">Reference proteome</keyword>
<reference evidence="1 2" key="1">
    <citation type="journal article" date="2003" name="Int. J. Syst. Evol. Microbiol.">
        <title>Kocuria polaris sp. nov., an orange-pigmented psychrophilic bacterium isolated from an Antarctic cyanobacterial mat sample.</title>
        <authorList>
            <person name="Reddy G.S."/>
            <person name="Prakash J.S."/>
            <person name="Prabahar V."/>
            <person name="Matsumoto G.I."/>
            <person name="Stackebrandt E."/>
            <person name="Shivaji S."/>
        </authorList>
    </citation>
    <scope>NUCLEOTIDE SEQUENCE [LARGE SCALE GENOMIC DNA]</scope>
    <source>
        <strain evidence="1 2">CMS 76or</strain>
    </source>
</reference>
<organism evidence="1 2">
    <name type="scientific">Kocuria rosea subsp. polaris</name>
    <dbReference type="NCBI Taxonomy" id="136273"/>
    <lineage>
        <taxon>Bacteria</taxon>
        <taxon>Bacillati</taxon>
        <taxon>Actinomycetota</taxon>
        <taxon>Actinomycetes</taxon>
        <taxon>Micrococcales</taxon>
        <taxon>Micrococcaceae</taxon>
        <taxon>Kocuria</taxon>
    </lineage>
</organism>
<dbReference type="AlphaFoldDB" id="A0A0A6VRE6"/>
<dbReference type="OrthoDB" id="4953926at2"/>
<evidence type="ECO:0000313" key="1">
    <source>
        <dbReference type="EMBL" id="KHD96913.1"/>
    </source>
</evidence>
<evidence type="ECO:0000313" key="2">
    <source>
        <dbReference type="Proteomes" id="UP000030466"/>
    </source>
</evidence>
<accession>A0A0A6VRE6</accession>
<name>A0A0A6VRE6_KOCRO</name>
<dbReference type="EMBL" id="JSUH01000011">
    <property type="protein sequence ID" value="KHD96913.1"/>
    <property type="molecule type" value="Genomic_DNA"/>
</dbReference>